<dbReference type="AlphaFoldDB" id="A0A4Z0BFM5"/>
<keyword evidence="4" id="KW-1185">Reference proteome</keyword>
<dbReference type="OrthoDB" id="9811352at2"/>
<dbReference type="PANTHER" id="PTHR42852">
    <property type="entry name" value="THIOL:DISULFIDE INTERCHANGE PROTEIN DSBE"/>
    <property type="match status" value="1"/>
</dbReference>
<dbReference type="InterPro" id="IPR050553">
    <property type="entry name" value="Thioredoxin_ResA/DsbE_sf"/>
</dbReference>
<comment type="caution">
    <text evidence="3">The sequence shown here is derived from an EMBL/GenBank/DDBJ whole genome shotgun (WGS) entry which is preliminary data.</text>
</comment>
<dbReference type="Pfam" id="PF08534">
    <property type="entry name" value="Redoxin"/>
    <property type="match status" value="1"/>
</dbReference>
<gene>
    <name evidence="3" type="ORF">EZ216_19995</name>
</gene>
<dbReference type="InterPro" id="IPR013766">
    <property type="entry name" value="Thioredoxin_domain"/>
</dbReference>
<evidence type="ECO:0000313" key="4">
    <source>
        <dbReference type="Proteomes" id="UP000297839"/>
    </source>
</evidence>
<dbReference type="InterPro" id="IPR036249">
    <property type="entry name" value="Thioredoxin-like_sf"/>
</dbReference>
<dbReference type="InterPro" id="IPR013740">
    <property type="entry name" value="Redoxin"/>
</dbReference>
<protein>
    <submittedName>
        <fullName evidence="3">Redoxin domain-containing protein</fullName>
    </submittedName>
</protein>
<feature type="region of interest" description="Disordered" evidence="1">
    <location>
        <begin position="195"/>
        <end position="220"/>
    </location>
</feature>
<dbReference type="Gene3D" id="2.60.120.260">
    <property type="entry name" value="Galactose-binding domain-like"/>
    <property type="match status" value="1"/>
</dbReference>
<evidence type="ECO:0000259" key="2">
    <source>
        <dbReference type="PROSITE" id="PS51352"/>
    </source>
</evidence>
<dbReference type="InterPro" id="IPR041017">
    <property type="entry name" value="Thioredoxin_10"/>
</dbReference>
<dbReference type="SUPFAM" id="SSF52833">
    <property type="entry name" value="Thioredoxin-like"/>
    <property type="match status" value="1"/>
</dbReference>
<dbReference type="Proteomes" id="UP000297839">
    <property type="component" value="Unassembled WGS sequence"/>
</dbReference>
<reference evidence="3 4" key="1">
    <citation type="submission" date="2019-03" db="EMBL/GenBank/DDBJ databases">
        <title>Ramlibacter sp. 18x22-1, whole genome shotgun sequence.</title>
        <authorList>
            <person name="Zhang X."/>
            <person name="Feng G."/>
            <person name="Zhu H."/>
        </authorList>
    </citation>
    <scope>NUCLEOTIDE SEQUENCE [LARGE SCALE GENOMIC DNA]</scope>
    <source>
        <strain evidence="3 4">18x22-1</strain>
    </source>
</reference>
<sequence>MNARPLALHWRRLAGKGFAALAAIIAITCVQWSPGEARAAGLFSRPAADIQSLDGAVSWVNSPPLTPQSLRGKVVLLDFWTYSCINCLRTLPYIRAWAEKYRDLGFVVVGVHTPEFGFEHQPANVQRAAAKLGITFPVAVDSRRAIWRAYGVQGWPSLYLADAKGMIRNRQLGEGGYAQSERVIQQLLREAGRTGVPTDLVSPQGEGTQAAAGPMPAQSPETYVGAAQAERFRSPEGPLRLGPSHAYQPATSLALNEWTLAGDWKVGEEAAELQRTGGRIAYRFRARDLHLVLGPAMEGKPVRFRVRLDGQAPGADHGSDVDANGIGMIDSHRLYQLVRQSSPGRERLFEIEFLDPGVSAYAFTFG</sequence>
<dbReference type="PROSITE" id="PS51352">
    <property type="entry name" value="THIOREDOXIN_2"/>
    <property type="match status" value="1"/>
</dbReference>
<evidence type="ECO:0000313" key="3">
    <source>
        <dbReference type="EMBL" id="TFY96668.1"/>
    </source>
</evidence>
<dbReference type="EMBL" id="SMLK01000010">
    <property type="protein sequence ID" value="TFY96668.1"/>
    <property type="molecule type" value="Genomic_DNA"/>
</dbReference>
<accession>A0A4Z0BFM5</accession>
<dbReference type="RefSeq" id="WP_135251561.1">
    <property type="nucleotide sequence ID" value="NZ_SMLK01000010.1"/>
</dbReference>
<organism evidence="3 4">
    <name type="scientific">Ramlibacter humi</name>
    <dbReference type="NCBI Taxonomy" id="2530451"/>
    <lineage>
        <taxon>Bacteria</taxon>
        <taxon>Pseudomonadati</taxon>
        <taxon>Pseudomonadota</taxon>
        <taxon>Betaproteobacteria</taxon>
        <taxon>Burkholderiales</taxon>
        <taxon>Comamonadaceae</taxon>
        <taxon>Ramlibacter</taxon>
    </lineage>
</organism>
<dbReference type="Pfam" id="PF17991">
    <property type="entry name" value="Thioredoxin_10"/>
    <property type="match status" value="1"/>
</dbReference>
<dbReference type="GO" id="GO:0016491">
    <property type="term" value="F:oxidoreductase activity"/>
    <property type="evidence" value="ECO:0007669"/>
    <property type="project" value="InterPro"/>
</dbReference>
<evidence type="ECO:0000256" key="1">
    <source>
        <dbReference type="SAM" id="MobiDB-lite"/>
    </source>
</evidence>
<dbReference type="Gene3D" id="3.40.30.10">
    <property type="entry name" value="Glutaredoxin"/>
    <property type="match status" value="1"/>
</dbReference>
<proteinExistence type="predicted"/>
<dbReference type="PANTHER" id="PTHR42852:SF13">
    <property type="entry name" value="PROTEIN DIPZ"/>
    <property type="match status" value="1"/>
</dbReference>
<name>A0A4Z0BFM5_9BURK</name>
<feature type="domain" description="Thioredoxin" evidence="2">
    <location>
        <begin position="39"/>
        <end position="189"/>
    </location>
</feature>